<keyword evidence="2 5" id="KW-0963">Cytoplasm</keyword>
<dbReference type="STRING" id="1552.A7L45_01365"/>
<name>A0A1J0GBU6_9CLOT</name>
<feature type="domain" description="N-acetyltransferase" evidence="6">
    <location>
        <begin position="5"/>
        <end position="149"/>
    </location>
</feature>
<evidence type="ECO:0000256" key="5">
    <source>
        <dbReference type="RuleBase" id="RU363094"/>
    </source>
</evidence>
<evidence type="ECO:0000256" key="1">
    <source>
        <dbReference type="ARBA" id="ARBA00005395"/>
    </source>
</evidence>
<evidence type="ECO:0000256" key="4">
    <source>
        <dbReference type="ARBA" id="ARBA00023315"/>
    </source>
</evidence>
<reference evidence="8" key="1">
    <citation type="journal article" date="2016" name="Front. Microbiol.">
        <title>Complete Genome Sequence of Clostridium estertheticum DSM 8809, a Microbe Identified in Spoiled Vacuum Packed Beef.</title>
        <authorList>
            <person name="Yu Z."/>
            <person name="Gunn L."/>
            <person name="Brennan E."/>
            <person name="Reid R."/>
            <person name="Wall P.G."/>
            <person name="Gaora O.P."/>
            <person name="Hurley D."/>
            <person name="Bolton D."/>
            <person name="Fanning S."/>
        </authorList>
    </citation>
    <scope>NUCLEOTIDE SEQUENCE [LARGE SCALE GENOMIC DNA]</scope>
    <source>
        <strain evidence="8">DSM 8809</strain>
    </source>
</reference>
<dbReference type="PANTHER" id="PTHR43420:SF44">
    <property type="entry name" value="ACETYLTRANSFERASE YPEA"/>
    <property type="match status" value="1"/>
</dbReference>
<dbReference type="InterPro" id="IPR050680">
    <property type="entry name" value="YpeA/RimI_acetyltransf"/>
</dbReference>
<keyword evidence="3 7" id="KW-0808">Transferase</keyword>
<dbReference type="InterPro" id="IPR016181">
    <property type="entry name" value="Acyl_CoA_acyltransferase"/>
</dbReference>
<dbReference type="Proteomes" id="UP000182569">
    <property type="component" value="Chromosome"/>
</dbReference>
<dbReference type="PANTHER" id="PTHR43420">
    <property type="entry name" value="ACETYLTRANSFERASE"/>
    <property type="match status" value="1"/>
</dbReference>
<protein>
    <recommendedName>
        <fullName evidence="5">[Ribosomal protein bS18]-alanine N-acetyltransferase</fullName>
        <ecNumber evidence="5">2.3.1.266</ecNumber>
    </recommendedName>
</protein>
<dbReference type="NCBIfam" id="TIGR01575">
    <property type="entry name" value="rimI"/>
    <property type="match status" value="1"/>
</dbReference>
<comment type="similarity">
    <text evidence="1 5">Belongs to the acetyltransferase family. RimI subfamily.</text>
</comment>
<gene>
    <name evidence="7" type="ORF">A7L45_01365</name>
</gene>
<evidence type="ECO:0000259" key="6">
    <source>
        <dbReference type="PROSITE" id="PS51186"/>
    </source>
</evidence>
<dbReference type="KEGG" id="ceu:A7L45_01365"/>
<evidence type="ECO:0000313" key="8">
    <source>
        <dbReference type="Proteomes" id="UP000182569"/>
    </source>
</evidence>
<dbReference type="EC" id="2.3.1.266" evidence="5"/>
<dbReference type="InterPro" id="IPR000182">
    <property type="entry name" value="GNAT_dom"/>
</dbReference>
<dbReference type="Pfam" id="PF00583">
    <property type="entry name" value="Acetyltransf_1"/>
    <property type="match status" value="1"/>
</dbReference>
<organism evidence="7 8">
    <name type="scientific">Clostridium estertheticum subsp. estertheticum</name>
    <dbReference type="NCBI Taxonomy" id="1552"/>
    <lineage>
        <taxon>Bacteria</taxon>
        <taxon>Bacillati</taxon>
        <taxon>Bacillota</taxon>
        <taxon>Clostridia</taxon>
        <taxon>Eubacteriales</taxon>
        <taxon>Clostridiaceae</taxon>
        <taxon>Clostridium</taxon>
    </lineage>
</organism>
<dbReference type="EMBL" id="CP015756">
    <property type="protein sequence ID" value="APC38810.1"/>
    <property type="molecule type" value="Genomic_DNA"/>
</dbReference>
<evidence type="ECO:0000256" key="2">
    <source>
        <dbReference type="ARBA" id="ARBA00022490"/>
    </source>
</evidence>
<proteinExistence type="inferred from homology"/>
<comment type="catalytic activity">
    <reaction evidence="5">
        <text>N-terminal L-alanyl-[ribosomal protein bS18] + acetyl-CoA = N-terminal N(alpha)-acetyl-L-alanyl-[ribosomal protein bS18] + CoA + H(+)</text>
        <dbReference type="Rhea" id="RHEA:43756"/>
        <dbReference type="Rhea" id="RHEA-COMP:10676"/>
        <dbReference type="Rhea" id="RHEA-COMP:10677"/>
        <dbReference type="ChEBI" id="CHEBI:15378"/>
        <dbReference type="ChEBI" id="CHEBI:57287"/>
        <dbReference type="ChEBI" id="CHEBI:57288"/>
        <dbReference type="ChEBI" id="CHEBI:64718"/>
        <dbReference type="ChEBI" id="CHEBI:83683"/>
        <dbReference type="EC" id="2.3.1.266"/>
    </reaction>
</comment>
<sequence length="149" mass="17029">MNNDFKIYPMDESSIKSILNISELSFPISWSLDSLQSELDNKFAKYVVLKKGNTIVGYGGMWVIIDEAHVTNIAVHPEARGNGAGNIIVEALFRLCRKHKVTAITLEVRSSNFIAINLYEKYGFQQEGLRRHYYEDNGEDAVIMWNRNL</sequence>
<evidence type="ECO:0000313" key="7">
    <source>
        <dbReference type="EMBL" id="APC38810.1"/>
    </source>
</evidence>
<accession>A0A1J0GBU6</accession>
<keyword evidence="8" id="KW-1185">Reference proteome</keyword>
<keyword evidence="4" id="KW-0012">Acyltransferase</keyword>
<dbReference type="SUPFAM" id="SSF55729">
    <property type="entry name" value="Acyl-CoA N-acyltransferases (Nat)"/>
    <property type="match status" value="1"/>
</dbReference>
<dbReference type="RefSeq" id="WP_071611107.1">
    <property type="nucleotide sequence ID" value="NZ_CP015756.1"/>
</dbReference>
<dbReference type="CDD" id="cd04301">
    <property type="entry name" value="NAT_SF"/>
    <property type="match status" value="1"/>
</dbReference>
<comment type="subcellular location">
    <subcellularLocation>
        <location evidence="5">Cytoplasm</location>
    </subcellularLocation>
</comment>
<evidence type="ECO:0000256" key="3">
    <source>
        <dbReference type="ARBA" id="ARBA00022679"/>
    </source>
</evidence>
<dbReference type="InterPro" id="IPR006464">
    <property type="entry name" value="AcTrfase_RimI/Ard1"/>
</dbReference>
<dbReference type="Gene3D" id="3.40.630.30">
    <property type="match status" value="1"/>
</dbReference>
<dbReference type="OrthoDB" id="9794566at2"/>
<comment type="function">
    <text evidence="5">Acetylates the N-terminal alanine of ribosomal protein bS18.</text>
</comment>
<dbReference type="GO" id="GO:0008999">
    <property type="term" value="F:protein-N-terminal-alanine acetyltransferase activity"/>
    <property type="evidence" value="ECO:0007669"/>
    <property type="project" value="UniProtKB-EC"/>
</dbReference>
<dbReference type="PROSITE" id="PS51186">
    <property type="entry name" value="GNAT"/>
    <property type="match status" value="1"/>
</dbReference>
<dbReference type="GO" id="GO:0005737">
    <property type="term" value="C:cytoplasm"/>
    <property type="evidence" value="ECO:0007669"/>
    <property type="project" value="UniProtKB-SubCell"/>
</dbReference>
<dbReference type="AlphaFoldDB" id="A0A1J0GBU6"/>